<gene>
    <name evidence="3" type="ORF">PSTT_12716</name>
</gene>
<evidence type="ECO:0000313" key="4">
    <source>
        <dbReference type="Proteomes" id="UP000239156"/>
    </source>
</evidence>
<dbReference type="VEuPathDB" id="FungiDB:PSTT_12716"/>
<feature type="domain" description="CxC1-like cysteine cluster associated with KDZ transposases" evidence="2">
    <location>
        <begin position="126"/>
        <end position="220"/>
    </location>
</feature>
<evidence type="ECO:0000259" key="2">
    <source>
        <dbReference type="Pfam" id="PF18802"/>
    </source>
</evidence>
<name>A0A2S4UUS4_9BASI</name>
<keyword evidence="4" id="KW-1185">Reference proteome</keyword>
<dbReference type="Pfam" id="PF18802">
    <property type="entry name" value="CxC1"/>
    <property type="match status" value="1"/>
</dbReference>
<evidence type="ECO:0000313" key="3">
    <source>
        <dbReference type="EMBL" id="POW01000.1"/>
    </source>
</evidence>
<dbReference type="PANTHER" id="PTHR33096:SF1">
    <property type="entry name" value="CXC1-LIKE CYSTEINE CLUSTER ASSOCIATED WITH KDZ TRANSPOSASES DOMAIN-CONTAINING PROTEIN"/>
    <property type="match status" value="1"/>
</dbReference>
<protein>
    <recommendedName>
        <fullName evidence="2">CxC1-like cysteine cluster associated with KDZ transposases domain-containing protein</fullName>
    </recommendedName>
</protein>
<dbReference type="InterPro" id="IPR041320">
    <property type="entry name" value="CxC1"/>
</dbReference>
<dbReference type="EMBL" id="PKSL01000167">
    <property type="protein sequence ID" value="POW01000.1"/>
    <property type="molecule type" value="Genomic_DNA"/>
</dbReference>
<dbReference type="PANTHER" id="PTHR33096">
    <property type="entry name" value="CXC2 DOMAIN-CONTAINING PROTEIN"/>
    <property type="match status" value="1"/>
</dbReference>
<proteinExistence type="predicted"/>
<accession>A0A2S4UUS4</accession>
<feature type="region of interest" description="Disordered" evidence="1">
    <location>
        <begin position="1"/>
        <end position="27"/>
    </location>
</feature>
<dbReference type="Proteomes" id="UP000239156">
    <property type="component" value="Unassembled WGS sequence"/>
</dbReference>
<comment type="caution">
    <text evidence="3">The sequence shown here is derived from an EMBL/GenBank/DDBJ whole genome shotgun (WGS) entry which is preliminary data.</text>
</comment>
<evidence type="ECO:0000256" key="1">
    <source>
        <dbReference type="SAM" id="MobiDB-lite"/>
    </source>
</evidence>
<feature type="compositionally biased region" description="Acidic residues" evidence="1">
    <location>
        <begin position="707"/>
        <end position="741"/>
    </location>
</feature>
<dbReference type="VEuPathDB" id="FungiDB:PSHT_01079"/>
<sequence length="749" mass="85615">MVRLSKVNPSKHESRNKKKRKARHADRYAEERITLDALKQGNYHVLIANVDQQLPQAGIDIDYSDGHEQNSGDQSTSQVNTNDILFIAAARARDRDIDAQILADNRKKAMSKLFTSYLWLREKTGNWTSELSFEDFSPRFCKCDGSTRRIVAWIDLVDLTGQQRVKFKYCDCMPRCVQVLANGFLASSPVEPSAAFSMRLQAYHNYAWHHSNPRDLTQCLTKTVWLYCDLLGMGLDLVQATLRLTDTQKLAVGTCPACFGPSSGTGLYQLPSVLNRLVLSLDGNFQLRHHKRAGRQSAPLVTPEIFVQPRELDDVKEYITQQERLHRITKKADKFADSHKAGNDVRNESTWKACDDTGIMGSCCRHDSVRSIWPESRDRVQFGTSVFHAYVHEWPCQVKYNPRYQQGWGLSDGESLERLWSSLSPLVSCLRYATRNNRLGALSHCCKYRNQQSNVKLAAWLRKKFEQALIRRDLEKTVISELWQDQVRVALEKNDTDDQQKKMNEFLDNEEVLESYRARMARGEWPTTLAKSNEMFQAIEQRGKAQRALAASLGTDYTALRGQCQSELSLLTLLWKAKSDLYTLAVTVRAEREPVMTTNAGNRLESRPIPAFVTRENQDLTLAEFKAMDLTDPLWNDNHFYHARAPWALDSNIRKGIKSVLFLDRVEEEVELLTQELDQSITWACEYHRSLQSRISKASIDDALEQLTFEEEGEDKEDEEEDEEESMTGDDDDVEVMDEGVDGPGGPTE</sequence>
<feature type="region of interest" description="Disordered" evidence="1">
    <location>
        <begin position="707"/>
        <end position="749"/>
    </location>
</feature>
<organism evidence="3 4">
    <name type="scientific">Puccinia striiformis</name>
    <dbReference type="NCBI Taxonomy" id="27350"/>
    <lineage>
        <taxon>Eukaryota</taxon>
        <taxon>Fungi</taxon>
        <taxon>Dikarya</taxon>
        <taxon>Basidiomycota</taxon>
        <taxon>Pucciniomycotina</taxon>
        <taxon>Pucciniomycetes</taxon>
        <taxon>Pucciniales</taxon>
        <taxon>Pucciniaceae</taxon>
        <taxon>Puccinia</taxon>
    </lineage>
</organism>
<dbReference type="InterPro" id="IPR040521">
    <property type="entry name" value="KDZ"/>
</dbReference>
<reference evidence="3" key="1">
    <citation type="submission" date="2017-12" db="EMBL/GenBank/DDBJ databases">
        <title>Gene loss provides genomic basis for host adaptation in cereal stripe rust fungi.</title>
        <authorList>
            <person name="Xia C."/>
        </authorList>
    </citation>
    <scope>NUCLEOTIDE SEQUENCE [LARGE SCALE GENOMIC DNA]</scope>
    <source>
        <strain evidence="3">93-210</strain>
    </source>
</reference>
<dbReference type="Pfam" id="PF18758">
    <property type="entry name" value="KDZ"/>
    <property type="match status" value="2"/>
</dbReference>
<dbReference type="AlphaFoldDB" id="A0A2S4UUS4"/>
<feature type="compositionally biased region" description="Basic residues" evidence="1">
    <location>
        <begin position="14"/>
        <end position="24"/>
    </location>
</feature>